<keyword evidence="4" id="KW-0175">Coiled coil</keyword>
<organism evidence="7 8">
    <name type="scientific">Phascolarctos cinereus</name>
    <name type="common">Koala</name>
    <dbReference type="NCBI Taxonomy" id="38626"/>
    <lineage>
        <taxon>Eukaryota</taxon>
        <taxon>Metazoa</taxon>
        <taxon>Chordata</taxon>
        <taxon>Craniata</taxon>
        <taxon>Vertebrata</taxon>
        <taxon>Euteleostomi</taxon>
        <taxon>Mammalia</taxon>
        <taxon>Metatheria</taxon>
        <taxon>Diprotodontia</taxon>
        <taxon>Phascolarctidae</taxon>
        <taxon>Phascolarctos</taxon>
    </lineage>
</organism>
<evidence type="ECO:0000256" key="6">
    <source>
        <dbReference type="SAM" id="MobiDB-lite"/>
    </source>
</evidence>
<feature type="region of interest" description="Disordered" evidence="6">
    <location>
        <begin position="505"/>
        <end position="528"/>
    </location>
</feature>
<evidence type="ECO:0000313" key="7">
    <source>
        <dbReference type="Proteomes" id="UP000515140"/>
    </source>
</evidence>
<evidence type="ECO:0000313" key="8">
    <source>
        <dbReference type="RefSeq" id="XP_020825445.1"/>
    </source>
</evidence>
<feature type="compositionally biased region" description="Basic and acidic residues" evidence="6">
    <location>
        <begin position="1"/>
        <end position="12"/>
    </location>
</feature>
<feature type="compositionally biased region" description="Basic and acidic residues" evidence="6">
    <location>
        <begin position="246"/>
        <end position="264"/>
    </location>
</feature>
<evidence type="ECO:0000256" key="4">
    <source>
        <dbReference type="ARBA" id="ARBA00023054"/>
    </source>
</evidence>
<dbReference type="GO" id="GO:0015630">
    <property type="term" value="C:microtubule cytoskeleton"/>
    <property type="evidence" value="ECO:0007669"/>
    <property type="project" value="InterPro"/>
</dbReference>
<dbReference type="AlphaFoldDB" id="A0A6P5ITG6"/>
<dbReference type="GO" id="GO:0000226">
    <property type="term" value="P:microtubule cytoskeleton organization"/>
    <property type="evidence" value="ECO:0007669"/>
    <property type="project" value="InterPro"/>
</dbReference>
<keyword evidence="7" id="KW-1185">Reference proteome</keyword>
<feature type="compositionally biased region" description="Basic and acidic residues" evidence="6">
    <location>
        <begin position="124"/>
        <end position="159"/>
    </location>
</feature>
<dbReference type="RefSeq" id="XP_020825445.1">
    <property type="nucleotide sequence ID" value="XM_020969786.1"/>
</dbReference>
<feature type="compositionally biased region" description="Basic and acidic residues" evidence="6">
    <location>
        <begin position="519"/>
        <end position="528"/>
    </location>
</feature>
<dbReference type="PANTHER" id="PTHR15073">
    <property type="entry name" value="MICROTUBULE-ASSOCIATED PROTEIN"/>
    <property type="match status" value="1"/>
</dbReference>
<feature type="compositionally biased region" description="Polar residues" evidence="6">
    <location>
        <begin position="160"/>
        <end position="170"/>
    </location>
</feature>
<feature type="region of interest" description="Disordered" evidence="6">
    <location>
        <begin position="392"/>
        <end position="430"/>
    </location>
</feature>
<feature type="compositionally biased region" description="Basic and acidic residues" evidence="6">
    <location>
        <begin position="395"/>
        <end position="404"/>
    </location>
</feature>
<proteinExistence type="inferred from homology"/>
<sequence>MPMRSRSIDRPKSPMVAVSTSAMGSIQKAEVDKYASTHAARRAPSPSVSGHKRSPSPADVKHPPSPSASKPSQRSRPPSPISSKQQPSSPTCVLKPALKLVQRPLITPTVSNITKKGGIPATDSKLKDICEEKRKHEGQTSPASEKEKVASAGKTKEEPSSQTGAGTTSGEEAAKILTEKRELTQELRDREEWERCQKGEERRRKLRPKPQEEAERQRRERERIMEQSIQERLERKKRIEEIMRRTRKVELNSEQSEEKSKNEAIDGDAADEVDGGNLETVDPLANVTEIDSPENVKTPEGLSAETIPTLAYTEQAKAAAQDETEGLVTNADEMAREPENRGCLPVTLATDSRSPENVKTPEGLSAETFPTLAYTEQAKAAAQDETEGLITNGDEMAREPENRDCLPMTLATDSRSPENVKTPEGLSAETFPTLAYTEQAKAAAQDETEGLVTNADEMAREPENRDCLPVTLATDSRSPENVKTPEGLSAETFPTLAYTEQAKAAAEDETEGLVTNGDEMAREPENRDCLPMTLATHSGLSAKDMITPNSEIMDTDEAEHTSNLNGKSSTWTFEDLIEVGVHAKSNVSNAPSESCTQNSSKAVTFAPGPELAFEEDTVMNSLATSEGSNSDL</sequence>
<keyword evidence="5" id="KW-0206">Cytoskeleton</keyword>
<dbReference type="InParanoid" id="A0A6P5ITG6"/>
<evidence type="ECO:0000256" key="3">
    <source>
        <dbReference type="ARBA" id="ARBA00022490"/>
    </source>
</evidence>
<evidence type="ECO:0000256" key="5">
    <source>
        <dbReference type="ARBA" id="ARBA00023212"/>
    </source>
</evidence>
<protein>
    <submittedName>
        <fullName evidence="8">MAP7 domain-containing protein 3-like</fullName>
    </submittedName>
</protein>
<feature type="compositionally biased region" description="Acidic residues" evidence="6">
    <location>
        <begin position="265"/>
        <end position="274"/>
    </location>
</feature>
<feature type="compositionally biased region" description="Basic and acidic residues" evidence="6">
    <location>
        <begin position="172"/>
        <end position="228"/>
    </location>
</feature>
<keyword evidence="3" id="KW-0963">Cytoplasm</keyword>
<gene>
    <name evidence="8" type="primary">LOC110196501</name>
</gene>
<dbReference type="Proteomes" id="UP000515140">
    <property type="component" value="Unplaced"/>
</dbReference>
<comment type="similarity">
    <text evidence="2">Belongs to the MAP7 family.</text>
</comment>
<dbReference type="KEGG" id="pcw:110196501"/>
<evidence type="ECO:0000256" key="2">
    <source>
        <dbReference type="ARBA" id="ARBA00007525"/>
    </source>
</evidence>
<dbReference type="InterPro" id="IPR051483">
    <property type="entry name" value="MAP7_domain-containing"/>
</dbReference>
<reference evidence="8" key="1">
    <citation type="submission" date="2025-08" db="UniProtKB">
        <authorList>
            <consortium name="RefSeq"/>
        </authorList>
    </citation>
    <scope>IDENTIFICATION</scope>
    <source>
        <tissue evidence="8">Spleen</tissue>
    </source>
</reference>
<dbReference type="InterPro" id="IPR008604">
    <property type="entry name" value="MAP7_fam"/>
</dbReference>
<feature type="region of interest" description="Disordered" evidence="6">
    <location>
        <begin position="246"/>
        <end position="306"/>
    </location>
</feature>
<feature type="region of interest" description="Disordered" evidence="6">
    <location>
        <begin position="471"/>
        <end position="491"/>
    </location>
</feature>
<dbReference type="PANTHER" id="PTHR15073:SF1">
    <property type="entry name" value="RETICULOCYTE-BINDING PROTEIN HOMOLOG 2A"/>
    <property type="match status" value="1"/>
</dbReference>
<accession>A0A6P5ITG6</accession>
<comment type="subcellular location">
    <subcellularLocation>
        <location evidence="1">Cytoplasm</location>
        <location evidence="1">Cytoskeleton</location>
    </subcellularLocation>
</comment>
<feature type="region of interest" description="Disordered" evidence="6">
    <location>
        <begin position="1"/>
        <end position="228"/>
    </location>
</feature>
<name>A0A6P5ITG6_PHACI</name>
<evidence type="ECO:0000256" key="1">
    <source>
        <dbReference type="ARBA" id="ARBA00004245"/>
    </source>
</evidence>
<dbReference type="Pfam" id="PF05672">
    <property type="entry name" value="MAP7"/>
    <property type="match status" value="1"/>
</dbReference>
<feature type="region of interest" description="Disordered" evidence="6">
    <location>
        <begin position="333"/>
        <end position="367"/>
    </location>
</feature>
<feature type="compositionally biased region" description="Low complexity" evidence="6">
    <location>
        <begin position="67"/>
        <end position="90"/>
    </location>
</feature>
<dbReference type="GeneID" id="110196501"/>